<dbReference type="PROSITE" id="PS51257">
    <property type="entry name" value="PROKAR_LIPOPROTEIN"/>
    <property type="match status" value="1"/>
</dbReference>
<keyword evidence="5" id="KW-1185">Reference proteome</keyword>
<feature type="chain" id="PRO_5043870553" evidence="3">
    <location>
        <begin position="24"/>
        <end position="495"/>
    </location>
</feature>
<sequence length="495" mass="51610">MKRSALKRKYISLLGALLLVASAAGCDYSGADDKLADAGPDAGVLDTGGRSDAAGSDATGSDATGSDATGSDATGSDATGSDATGSDATDVVDDADISDTGDARDADTADTTPDPVEDPCENPIAPGPIHDIDISATVFVGPVPVSGAQRPVEVDSYAAYQSQFGVGSTAGPPADADAMAWSVYLYFENGGERAFVAPTASDVPTSVELERLAGIGEPAMIVVPGLSGIQDAGERALAYGRMGTFIQGAQATDLLWISDLPAGLSVEEITTTQSFNAPVTIHSNRVALYHPWLKVSTAGATPLEVAPSGAVAGVIARLGLERGIWTAPAGPTATFQSIDGFAQALDNSEISDLLSLNINALRVLSGAPVIWGARTLERDDNHMKYVSVRRFATLIDASMRAGVRDIFWRVNDASLRQELEERMDDYMSGLFRSGAFEGASAGQSYFVQDFVNSTSMPDIQAGKLTFEYGFAPIRPAEFHLGRFERTVGSCLSDSP</sequence>
<dbReference type="Pfam" id="PF17482">
    <property type="entry name" value="Phage_sheath_1C"/>
    <property type="match status" value="1"/>
</dbReference>
<keyword evidence="3" id="KW-0732">Signal</keyword>
<dbReference type="PANTHER" id="PTHR35861:SF1">
    <property type="entry name" value="PHAGE TAIL SHEATH PROTEIN"/>
    <property type="match status" value="1"/>
</dbReference>
<evidence type="ECO:0000313" key="4">
    <source>
        <dbReference type="EMBL" id="AWV88726.1"/>
    </source>
</evidence>
<dbReference type="Proteomes" id="UP000249799">
    <property type="component" value="Chromosome"/>
</dbReference>
<reference evidence="4 5" key="1">
    <citation type="submission" date="2018-06" db="EMBL/GenBank/DDBJ databases">
        <title>Lujinxingia sediminis gen. nov. sp. nov., a new facultative anaerobic member of the class Deltaproteobacteria, and proposal of Lujinxingaceae fam. nov.</title>
        <authorList>
            <person name="Guo L.-Y."/>
            <person name="Li C.-M."/>
            <person name="Wang S."/>
            <person name="Du Z.-J."/>
        </authorList>
    </citation>
    <scope>NUCLEOTIDE SEQUENCE [LARGE SCALE GENOMIC DNA]</scope>
    <source>
        <strain evidence="4 5">FA350</strain>
    </source>
</reference>
<evidence type="ECO:0000256" key="3">
    <source>
        <dbReference type="SAM" id="SignalP"/>
    </source>
</evidence>
<protein>
    <submittedName>
        <fullName evidence="4">Uncharacterized protein</fullName>
    </submittedName>
</protein>
<dbReference type="InterPro" id="IPR020287">
    <property type="entry name" value="Tail_sheath_C"/>
</dbReference>
<feature type="region of interest" description="Disordered" evidence="2">
    <location>
        <begin position="30"/>
        <end position="128"/>
    </location>
</feature>
<dbReference type="PANTHER" id="PTHR35861">
    <property type="match status" value="1"/>
</dbReference>
<evidence type="ECO:0000313" key="5">
    <source>
        <dbReference type="Proteomes" id="UP000249799"/>
    </source>
</evidence>
<comment type="similarity">
    <text evidence="1">Belongs to the myoviridae tail sheath protein family.</text>
</comment>
<dbReference type="OrthoDB" id="9767864at2"/>
<dbReference type="Pfam" id="PF04984">
    <property type="entry name" value="Phage_sheath_1"/>
    <property type="match status" value="1"/>
</dbReference>
<proteinExistence type="inferred from homology"/>
<dbReference type="KEGG" id="bsed:DN745_04995"/>
<dbReference type="RefSeq" id="WP_111332694.1">
    <property type="nucleotide sequence ID" value="NZ_CP030032.1"/>
</dbReference>
<feature type="compositionally biased region" description="Acidic residues" evidence="2">
    <location>
        <begin position="90"/>
        <end position="99"/>
    </location>
</feature>
<dbReference type="AlphaFoldDB" id="A0A2Z4FJ67"/>
<dbReference type="InterPro" id="IPR052042">
    <property type="entry name" value="Tail_sheath_structural"/>
</dbReference>
<accession>A0A2Z4FJ67</accession>
<dbReference type="EMBL" id="CP030032">
    <property type="protein sequence ID" value="AWV88726.1"/>
    <property type="molecule type" value="Genomic_DNA"/>
</dbReference>
<gene>
    <name evidence="4" type="ORF">DN745_04995</name>
</gene>
<evidence type="ECO:0000256" key="1">
    <source>
        <dbReference type="ARBA" id="ARBA00008005"/>
    </source>
</evidence>
<organism evidence="4 5">
    <name type="scientific">Bradymonas sediminis</name>
    <dbReference type="NCBI Taxonomy" id="1548548"/>
    <lineage>
        <taxon>Bacteria</taxon>
        <taxon>Deltaproteobacteria</taxon>
        <taxon>Bradymonadales</taxon>
        <taxon>Bradymonadaceae</taxon>
        <taxon>Bradymonas</taxon>
    </lineage>
</organism>
<dbReference type="InterPro" id="IPR035089">
    <property type="entry name" value="Phage_sheath_subtilisin"/>
</dbReference>
<feature type="compositionally biased region" description="Low complexity" evidence="2">
    <location>
        <begin position="47"/>
        <end position="89"/>
    </location>
</feature>
<name>A0A2Z4FJ67_9DELT</name>
<feature type="signal peptide" evidence="3">
    <location>
        <begin position="1"/>
        <end position="23"/>
    </location>
</feature>
<dbReference type="Gene3D" id="3.40.50.11780">
    <property type="match status" value="1"/>
</dbReference>
<evidence type="ECO:0000256" key="2">
    <source>
        <dbReference type="SAM" id="MobiDB-lite"/>
    </source>
</evidence>